<protein>
    <submittedName>
        <fullName evidence="2">Uncharacterized protein</fullName>
    </submittedName>
</protein>
<keyword evidence="1" id="KW-0812">Transmembrane</keyword>
<comment type="caution">
    <text evidence="2">The sequence shown here is derived from an EMBL/GenBank/DDBJ whole genome shotgun (WGS) entry which is preliminary data.</text>
</comment>
<keyword evidence="1" id="KW-1133">Transmembrane helix</keyword>
<proteinExistence type="predicted"/>
<gene>
    <name evidence="2" type="ORF">ISN44_As03g033070</name>
</gene>
<dbReference type="EMBL" id="JAEFBJ010000003">
    <property type="protein sequence ID" value="KAG7633119.1"/>
    <property type="molecule type" value="Genomic_DNA"/>
</dbReference>
<organism evidence="2 3">
    <name type="scientific">Arabidopsis suecica</name>
    <name type="common">Swedish thale-cress</name>
    <name type="synonym">Cardaminopsis suecica</name>
    <dbReference type="NCBI Taxonomy" id="45249"/>
    <lineage>
        <taxon>Eukaryota</taxon>
        <taxon>Viridiplantae</taxon>
        <taxon>Streptophyta</taxon>
        <taxon>Embryophyta</taxon>
        <taxon>Tracheophyta</taxon>
        <taxon>Spermatophyta</taxon>
        <taxon>Magnoliopsida</taxon>
        <taxon>eudicotyledons</taxon>
        <taxon>Gunneridae</taxon>
        <taxon>Pentapetalae</taxon>
        <taxon>rosids</taxon>
        <taxon>malvids</taxon>
        <taxon>Brassicales</taxon>
        <taxon>Brassicaceae</taxon>
        <taxon>Camelineae</taxon>
        <taxon>Arabidopsis</taxon>
    </lineage>
</organism>
<reference evidence="2 3" key="1">
    <citation type="submission" date="2020-12" db="EMBL/GenBank/DDBJ databases">
        <title>Concerted genomic and epigenomic changes stabilize Arabidopsis allopolyploids.</title>
        <authorList>
            <person name="Chen Z."/>
        </authorList>
    </citation>
    <scope>NUCLEOTIDE SEQUENCE [LARGE SCALE GENOMIC DNA]</scope>
    <source>
        <strain evidence="2">As9502</strain>
        <tissue evidence="2">Leaf</tissue>
    </source>
</reference>
<keyword evidence="3" id="KW-1185">Reference proteome</keyword>
<name>A0A8T2FCI7_ARASU</name>
<accession>A0A8T2FCI7</accession>
<evidence type="ECO:0000313" key="2">
    <source>
        <dbReference type="EMBL" id="KAG7633119.1"/>
    </source>
</evidence>
<keyword evidence="1" id="KW-0472">Membrane</keyword>
<evidence type="ECO:0000313" key="3">
    <source>
        <dbReference type="Proteomes" id="UP000694251"/>
    </source>
</evidence>
<sequence length="197" mass="21575">MKDIAMSWSLLERSLISAHGARIWDLKLRSGGRPLSGTLGMSSSIIPILEKFGMDSEQRRLKAITAKEKSGMGRGSGTGSFIAGSGFKVDASFLSSTSGSLHALPGVTVFLLIFTVFIVRRDHLNRSVYRTVDLASSTEVHPEHVRDLRHAVKVPPLPLKRVALHGPYLPLDASNSGLKRLGKRYISSHRRRCLSTT</sequence>
<dbReference type="AlphaFoldDB" id="A0A8T2FCI7"/>
<evidence type="ECO:0000256" key="1">
    <source>
        <dbReference type="SAM" id="Phobius"/>
    </source>
</evidence>
<feature type="transmembrane region" description="Helical" evidence="1">
    <location>
        <begin position="101"/>
        <end position="119"/>
    </location>
</feature>
<dbReference type="Proteomes" id="UP000694251">
    <property type="component" value="Chromosome 3"/>
</dbReference>